<dbReference type="Proteomes" id="UP000822688">
    <property type="component" value="Chromosome 1"/>
</dbReference>
<evidence type="ECO:0000313" key="2">
    <source>
        <dbReference type="Proteomes" id="UP000822688"/>
    </source>
</evidence>
<reference evidence="1" key="1">
    <citation type="submission" date="2020-06" db="EMBL/GenBank/DDBJ databases">
        <title>WGS assembly of Ceratodon purpureus strain R40.</title>
        <authorList>
            <person name="Carey S.B."/>
            <person name="Jenkins J."/>
            <person name="Shu S."/>
            <person name="Lovell J.T."/>
            <person name="Sreedasyam A."/>
            <person name="Maumus F."/>
            <person name="Tiley G.P."/>
            <person name="Fernandez-Pozo N."/>
            <person name="Barry K."/>
            <person name="Chen C."/>
            <person name="Wang M."/>
            <person name="Lipzen A."/>
            <person name="Daum C."/>
            <person name="Saski C.A."/>
            <person name="Payton A.C."/>
            <person name="Mcbreen J.C."/>
            <person name="Conrad R.E."/>
            <person name="Kollar L.M."/>
            <person name="Olsson S."/>
            <person name="Huttunen S."/>
            <person name="Landis J.B."/>
            <person name="Wickett N.J."/>
            <person name="Johnson M.G."/>
            <person name="Rensing S.A."/>
            <person name="Grimwood J."/>
            <person name="Schmutz J."/>
            <person name="Mcdaniel S.F."/>
        </authorList>
    </citation>
    <scope>NUCLEOTIDE SEQUENCE</scope>
    <source>
        <strain evidence="1">R40</strain>
    </source>
</reference>
<proteinExistence type="predicted"/>
<organism evidence="1 2">
    <name type="scientific">Ceratodon purpureus</name>
    <name type="common">Fire moss</name>
    <name type="synonym">Dicranum purpureum</name>
    <dbReference type="NCBI Taxonomy" id="3225"/>
    <lineage>
        <taxon>Eukaryota</taxon>
        <taxon>Viridiplantae</taxon>
        <taxon>Streptophyta</taxon>
        <taxon>Embryophyta</taxon>
        <taxon>Bryophyta</taxon>
        <taxon>Bryophytina</taxon>
        <taxon>Bryopsida</taxon>
        <taxon>Dicranidae</taxon>
        <taxon>Pseudoditrichales</taxon>
        <taxon>Ditrichaceae</taxon>
        <taxon>Ceratodon</taxon>
    </lineage>
</organism>
<accession>A0A8T0J5Y2</accession>
<dbReference type="AlphaFoldDB" id="A0A8T0J5Y2"/>
<name>A0A8T0J5Y2_CERPU</name>
<keyword evidence="2" id="KW-1185">Reference proteome</keyword>
<comment type="caution">
    <text evidence="1">The sequence shown here is derived from an EMBL/GenBank/DDBJ whole genome shotgun (WGS) entry which is preliminary data.</text>
</comment>
<gene>
    <name evidence="1" type="ORF">KC19_1G079900</name>
</gene>
<dbReference type="EMBL" id="CM026421">
    <property type="protein sequence ID" value="KAG0590193.1"/>
    <property type="molecule type" value="Genomic_DNA"/>
</dbReference>
<evidence type="ECO:0000313" key="1">
    <source>
        <dbReference type="EMBL" id="KAG0590193.1"/>
    </source>
</evidence>
<dbReference type="OrthoDB" id="10615767at2759"/>
<sequence>MSTPFSTMRVMKPVAAIVTLTISYFTESWGTLAEHSSLNSKRNVFLTTLVAAGGLILSTMKSVAELMLLARTSALTYIVLLLLKDAHHILEVMVHAGWSSFFETRGGGGSQKQETIGFHYIAFGLVFFGWERYEKWSARGQRRSQNLLVPVQEVPKEESKLKLQ</sequence>
<protein>
    <submittedName>
        <fullName evidence="1">Uncharacterized protein</fullName>
    </submittedName>
</protein>